<proteinExistence type="predicted"/>
<organism evidence="1 2">
    <name type="scientific">Mauremys mutica</name>
    <name type="common">yellowpond turtle</name>
    <dbReference type="NCBI Taxonomy" id="74926"/>
    <lineage>
        <taxon>Eukaryota</taxon>
        <taxon>Metazoa</taxon>
        <taxon>Chordata</taxon>
        <taxon>Craniata</taxon>
        <taxon>Vertebrata</taxon>
        <taxon>Euteleostomi</taxon>
        <taxon>Archelosauria</taxon>
        <taxon>Testudinata</taxon>
        <taxon>Testudines</taxon>
        <taxon>Cryptodira</taxon>
        <taxon>Durocryptodira</taxon>
        <taxon>Testudinoidea</taxon>
        <taxon>Geoemydidae</taxon>
        <taxon>Geoemydinae</taxon>
        <taxon>Mauremys</taxon>
    </lineage>
</organism>
<keyword evidence="2" id="KW-1185">Reference proteome</keyword>
<accession>A0A9D4AXV0</accession>
<gene>
    <name evidence="1" type="ORF">KIL84_009328</name>
</gene>
<name>A0A9D4AXV0_9SAUR</name>
<dbReference type="EMBL" id="JAHDVG010000470">
    <property type="protein sequence ID" value="KAH1180492.1"/>
    <property type="molecule type" value="Genomic_DNA"/>
</dbReference>
<evidence type="ECO:0000313" key="1">
    <source>
        <dbReference type="EMBL" id="KAH1180492.1"/>
    </source>
</evidence>
<evidence type="ECO:0000313" key="2">
    <source>
        <dbReference type="Proteomes" id="UP000827986"/>
    </source>
</evidence>
<reference evidence="1" key="1">
    <citation type="submission" date="2021-09" db="EMBL/GenBank/DDBJ databases">
        <title>The genome of Mauremys mutica provides insights into the evolution of semi-aquatic lifestyle.</title>
        <authorList>
            <person name="Gong S."/>
            <person name="Gao Y."/>
        </authorList>
    </citation>
    <scope>NUCLEOTIDE SEQUENCE</scope>
    <source>
        <strain evidence="1">MM-2020</strain>
        <tissue evidence="1">Muscle</tissue>
    </source>
</reference>
<dbReference type="Proteomes" id="UP000827986">
    <property type="component" value="Unassembled WGS sequence"/>
</dbReference>
<protein>
    <submittedName>
        <fullName evidence="1">Uncharacterized protein</fullName>
    </submittedName>
</protein>
<dbReference type="AlphaFoldDB" id="A0A9D4AXV0"/>
<comment type="caution">
    <text evidence="1">The sequence shown here is derived from an EMBL/GenBank/DDBJ whole genome shotgun (WGS) entry which is preliminary data.</text>
</comment>
<sequence length="125" mass="14223">MHLKGEFAELSPCTLSDAQLALLGSFLRNVAGWGWTGFLFYRNQSLMFSSSCKPSSKRYLMHIEGALMTLYPQDCVHLSSDAFQMWFLASHSHLPYPIQSWVLCCGRCQSLCWRVDANCLNEMCV</sequence>